<keyword evidence="7" id="KW-1185">Reference proteome</keyword>
<evidence type="ECO:0000256" key="2">
    <source>
        <dbReference type="ARBA" id="ARBA00022692"/>
    </source>
</evidence>
<evidence type="ECO:0000256" key="4">
    <source>
        <dbReference type="ARBA" id="ARBA00023136"/>
    </source>
</evidence>
<name>A0ABY6U1L3_BIOOC</name>
<dbReference type="Proteomes" id="UP000766486">
    <property type="component" value="Unassembled WGS sequence"/>
</dbReference>
<evidence type="ECO:0000256" key="1">
    <source>
        <dbReference type="ARBA" id="ARBA00004141"/>
    </source>
</evidence>
<dbReference type="EMBL" id="CABFNS010000711">
    <property type="protein sequence ID" value="VUC23797.1"/>
    <property type="molecule type" value="Genomic_DNA"/>
</dbReference>
<protein>
    <recommendedName>
        <fullName evidence="8">RTA1 like protein</fullName>
    </recommendedName>
</protein>
<reference evidence="6 7" key="1">
    <citation type="submission" date="2019-06" db="EMBL/GenBank/DDBJ databases">
        <authorList>
            <person name="Broberg M."/>
        </authorList>
    </citation>
    <scope>NUCLEOTIDE SEQUENCE [LARGE SCALE GENOMIC DNA]</scope>
</reference>
<dbReference type="InterPro" id="IPR007568">
    <property type="entry name" value="RTA1"/>
</dbReference>
<accession>A0ABY6U1L3</accession>
<comment type="caution">
    <text evidence="6">The sequence shown here is derived from an EMBL/GenBank/DDBJ whole genome shotgun (WGS) entry which is preliminary data.</text>
</comment>
<proteinExistence type="predicted"/>
<evidence type="ECO:0000256" key="5">
    <source>
        <dbReference type="SAM" id="Phobius"/>
    </source>
</evidence>
<feature type="transmembrane region" description="Helical" evidence="5">
    <location>
        <begin position="248"/>
        <end position="268"/>
    </location>
</feature>
<feature type="transmembrane region" description="Helical" evidence="5">
    <location>
        <begin position="62"/>
        <end position="81"/>
    </location>
</feature>
<sequence>MSSSSERSGGYVDPDFPNPGGRWDTPVIIYGYTPKLSIALFAAVWFLLLFIVHLAQCIRHRSWWFITFPVGLVFEIVGYVARSLSAKVSPYNLIYFILQYFFIVTAPVFLAAGIYTILSALISRLGRQYSFLPPKFILWFFITSDVIATLTQIIGAALIGVSQTKRKDPTTANNILLGGLAYQVFSMGVFVFMTATFLFRARRAISSLGLTTFSLVFAVAAVLIYLRTCFRLAETAEGLGGALLRNETFFACLEFAPVALAVLLYAIWHPGRCLGSRIRAENEARFKERTAPVPF</sequence>
<gene>
    <name evidence="6" type="ORF">CLO192961_LOCUS125374</name>
</gene>
<feature type="transmembrane region" description="Helical" evidence="5">
    <location>
        <begin position="180"/>
        <end position="201"/>
    </location>
</feature>
<evidence type="ECO:0000256" key="3">
    <source>
        <dbReference type="ARBA" id="ARBA00022989"/>
    </source>
</evidence>
<feature type="transmembrane region" description="Helical" evidence="5">
    <location>
        <begin position="36"/>
        <end position="55"/>
    </location>
</feature>
<feature type="transmembrane region" description="Helical" evidence="5">
    <location>
        <begin position="93"/>
        <end position="115"/>
    </location>
</feature>
<feature type="transmembrane region" description="Helical" evidence="5">
    <location>
        <begin position="136"/>
        <end position="160"/>
    </location>
</feature>
<comment type="subcellular location">
    <subcellularLocation>
        <location evidence="1">Membrane</location>
        <topology evidence="1">Multi-pass membrane protein</topology>
    </subcellularLocation>
</comment>
<evidence type="ECO:0008006" key="8">
    <source>
        <dbReference type="Google" id="ProtNLM"/>
    </source>
</evidence>
<keyword evidence="4 5" id="KW-0472">Membrane</keyword>
<dbReference type="Pfam" id="PF04479">
    <property type="entry name" value="RTA1"/>
    <property type="match status" value="1"/>
</dbReference>
<dbReference type="PANTHER" id="PTHR31465">
    <property type="entry name" value="PROTEIN RTA1-RELATED"/>
    <property type="match status" value="1"/>
</dbReference>
<keyword evidence="3 5" id="KW-1133">Transmembrane helix</keyword>
<keyword evidence="2 5" id="KW-0812">Transmembrane</keyword>
<dbReference type="PANTHER" id="PTHR31465:SF1">
    <property type="entry name" value="PROTEIN RTA1-RELATED"/>
    <property type="match status" value="1"/>
</dbReference>
<evidence type="ECO:0000313" key="6">
    <source>
        <dbReference type="EMBL" id="VUC23797.1"/>
    </source>
</evidence>
<evidence type="ECO:0000313" key="7">
    <source>
        <dbReference type="Proteomes" id="UP000766486"/>
    </source>
</evidence>
<organism evidence="6 7">
    <name type="scientific">Bionectria ochroleuca</name>
    <name type="common">Gliocladium roseum</name>
    <dbReference type="NCBI Taxonomy" id="29856"/>
    <lineage>
        <taxon>Eukaryota</taxon>
        <taxon>Fungi</taxon>
        <taxon>Dikarya</taxon>
        <taxon>Ascomycota</taxon>
        <taxon>Pezizomycotina</taxon>
        <taxon>Sordariomycetes</taxon>
        <taxon>Hypocreomycetidae</taxon>
        <taxon>Hypocreales</taxon>
        <taxon>Bionectriaceae</taxon>
        <taxon>Clonostachys</taxon>
    </lineage>
</organism>
<feature type="transmembrane region" description="Helical" evidence="5">
    <location>
        <begin position="208"/>
        <end position="228"/>
    </location>
</feature>